<reference evidence="1 2" key="1">
    <citation type="submission" date="2024-07" db="EMBL/GenBank/DDBJ databases">
        <title>Section-level genome sequencing and comparative genomics of Aspergillus sections Usti and Cavernicolus.</title>
        <authorList>
            <consortium name="Lawrence Berkeley National Laboratory"/>
            <person name="Nybo J.L."/>
            <person name="Vesth T.C."/>
            <person name="Theobald S."/>
            <person name="Frisvad J.C."/>
            <person name="Larsen T.O."/>
            <person name="Kjaerboelling I."/>
            <person name="Rothschild-Mancinelli K."/>
            <person name="Lyhne E.K."/>
            <person name="Kogle M.E."/>
            <person name="Barry K."/>
            <person name="Clum A."/>
            <person name="Na H."/>
            <person name="Ledsgaard L."/>
            <person name="Lin J."/>
            <person name="Lipzen A."/>
            <person name="Kuo A."/>
            <person name="Riley R."/>
            <person name="Mondo S."/>
            <person name="Labutti K."/>
            <person name="Haridas S."/>
            <person name="Pangalinan J."/>
            <person name="Salamov A.A."/>
            <person name="Simmons B.A."/>
            <person name="Magnuson J.K."/>
            <person name="Chen J."/>
            <person name="Drula E."/>
            <person name="Henrissat B."/>
            <person name="Wiebenga A."/>
            <person name="Lubbers R.J."/>
            <person name="Gomes A.C."/>
            <person name="Makela M.R."/>
            <person name="Stajich J."/>
            <person name="Grigoriev I.V."/>
            <person name="Mortensen U.H."/>
            <person name="De Vries R.P."/>
            <person name="Baker S.E."/>
            <person name="Andersen M.R."/>
        </authorList>
    </citation>
    <scope>NUCLEOTIDE SEQUENCE [LARGE SCALE GENOMIC DNA]</scope>
    <source>
        <strain evidence="1 2">CBS 588.65</strain>
    </source>
</reference>
<comment type="caution">
    <text evidence="1">The sequence shown here is derived from an EMBL/GenBank/DDBJ whole genome shotgun (WGS) entry which is preliminary data.</text>
</comment>
<keyword evidence="2" id="KW-1185">Reference proteome</keyword>
<evidence type="ECO:0000313" key="2">
    <source>
        <dbReference type="Proteomes" id="UP001610334"/>
    </source>
</evidence>
<evidence type="ECO:0000313" key="1">
    <source>
        <dbReference type="EMBL" id="KAL2812704.1"/>
    </source>
</evidence>
<proteinExistence type="predicted"/>
<accession>A0ABR4HB67</accession>
<name>A0ABR4HB67_9EURO</name>
<gene>
    <name evidence="1" type="ORF">BJX63DRAFT_237971</name>
</gene>
<dbReference type="Proteomes" id="UP001610334">
    <property type="component" value="Unassembled WGS sequence"/>
</dbReference>
<sequence length="172" mass="19638">MKAHPRLWSCFRAPCKGLENPLLLQLITRAFCPKSARYGPSRSLHTLASIFLIHGYTHKFNTSLSGYFSCHADLLTYKIRDPVASHKFHKFNSSSWLPSSNFGHIQCPLKFRSLITREFAWQDQHCSIGVYTVGQQISIQLLSWVIDPGLVSHSERVLRRCANIAPVGRIWD</sequence>
<dbReference type="EMBL" id="JBFXLT010000045">
    <property type="protein sequence ID" value="KAL2812704.1"/>
    <property type="molecule type" value="Genomic_DNA"/>
</dbReference>
<organism evidence="1 2">
    <name type="scientific">Aspergillus granulosus</name>
    <dbReference type="NCBI Taxonomy" id="176169"/>
    <lineage>
        <taxon>Eukaryota</taxon>
        <taxon>Fungi</taxon>
        <taxon>Dikarya</taxon>
        <taxon>Ascomycota</taxon>
        <taxon>Pezizomycotina</taxon>
        <taxon>Eurotiomycetes</taxon>
        <taxon>Eurotiomycetidae</taxon>
        <taxon>Eurotiales</taxon>
        <taxon>Aspergillaceae</taxon>
        <taxon>Aspergillus</taxon>
        <taxon>Aspergillus subgen. Nidulantes</taxon>
    </lineage>
</organism>
<protein>
    <submittedName>
        <fullName evidence="1">Uncharacterized protein</fullName>
    </submittedName>
</protein>